<name>A0A075B0N4_ROZAC</name>
<dbReference type="Pfam" id="PF09791">
    <property type="entry name" value="Oxidored-like"/>
    <property type="match status" value="1"/>
</dbReference>
<evidence type="ECO:0000313" key="3">
    <source>
        <dbReference type="Proteomes" id="UP000030755"/>
    </source>
</evidence>
<dbReference type="InterPro" id="IPR039251">
    <property type="entry name" value="OXLD1"/>
</dbReference>
<accession>A0A075B0N4</accession>
<sequence length="118" mass="13708">MYNIFCLTGVKPLPPSIYGKDNEFSQMSILRKSRPKWGVLGTARNWINYSTKLPPEPEPPSNCCMSGCEKCVWIEYLEDVKEYEKKYNVNLIEKLDPELKSFVELQKSLLQARDKSNK</sequence>
<dbReference type="OrthoDB" id="10064411at2759"/>
<dbReference type="HOGENOM" id="CLU_2074470_0_0_1"/>
<reference evidence="2 3" key="1">
    <citation type="journal article" date="2013" name="Curr. Biol.">
        <title>Shared signatures of parasitism and phylogenomics unite Cryptomycota and microsporidia.</title>
        <authorList>
            <person name="James T.Y."/>
            <person name="Pelin A."/>
            <person name="Bonen L."/>
            <person name="Ahrendt S."/>
            <person name="Sain D."/>
            <person name="Corradi N."/>
            <person name="Stajich J.E."/>
        </authorList>
    </citation>
    <scope>NUCLEOTIDE SEQUENCE [LARGE SCALE GENOMIC DNA]</scope>
    <source>
        <strain evidence="2 3">CSF55</strain>
    </source>
</reference>
<dbReference type="GO" id="GO:0005739">
    <property type="term" value="C:mitochondrion"/>
    <property type="evidence" value="ECO:0007669"/>
    <property type="project" value="TreeGrafter"/>
</dbReference>
<organism evidence="2 3">
    <name type="scientific">Rozella allomycis (strain CSF55)</name>
    <dbReference type="NCBI Taxonomy" id="988480"/>
    <lineage>
        <taxon>Eukaryota</taxon>
        <taxon>Fungi</taxon>
        <taxon>Fungi incertae sedis</taxon>
        <taxon>Cryptomycota</taxon>
        <taxon>Cryptomycota incertae sedis</taxon>
        <taxon>Rozella</taxon>
    </lineage>
</organism>
<proteinExistence type="predicted"/>
<protein>
    <recommendedName>
        <fullName evidence="1">Oxidoreductase-like domain-containing protein</fullName>
    </recommendedName>
</protein>
<dbReference type="InterPro" id="IPR019180">
    <property type="entry name" value="Oxidoreductase-like_N"/>
</dbReference>
<dbReference type="PANTHER" id="PTHR21193:SF3">
    <property type="entry name" value="OXIDOREDUCTASE-LIKE DOMAIN-CONTAINING PROTEIN 1"/>
    <property type="match status" value="1"/>
</dbReference>
<evidence type="ECO:0000259" key="1">
    <source>
        <dbReference type="Pfam" id="PF09791"/>
    </source>
</evidence>
<keyword evidence="3" id="KW-1185">Reference proteome</keyword>
<dbReference type="PANTHER" id="PTHR21193">
    <property type="entry name" value="OXIDOREDUCTASE-LIKE DOMAIN-CONTAINING PROTEIN 1"/>
    <property type="match status" value="1"/>
</dbReference>
<gene>
    <name evidence="2" type="ORF">O9G_003661</name>
</gene>
<dbReference type="AlphaFoldDB" id="A0A075B0N4"/>
<dbReference type="EMBL" id="KE560662">
    <property type="protein sequence ID" value="EPZ36089.1"/>
    <property type="molecule type" value="Genomic_DNA"/>
</dbReference>
<evidence type="ECO:0000313" key="2">
    <source>
        <dbReference type="EMBL" id="EPZ36089.1"/>
    </source>
</evidence>
<feature type="domain" description="Oxidoreductase-like" evidence="1">
    <location>
        <begin position="52"/>
        <end position="87"/>
    </location>
</feature>
<dbReference type="Proteomes" id="UP000030755">
    <property type="component" value="Unassembled WGS sequence"/>
</dbReference>